<evidence type="ECO:0000256" key="13">
    <source>
        <dbReference type="ARBA" id="ARBA00023136"/>
    </source>
</evidence>
<keyword evidence="6 16" id="KW-0444">Lipid biosynthesis</keyword>
<evidence type="ECO:0000256" key="3">
    <source>
        <dbReference type="ARBA" id="ARBA00005189"/>
    </source>
</evidence>
<comment type="subcellular location">
    <subcellularLocation>
        <location evidence="1 16">Endoplasmic reticulum membrane</location>
        <topology evidence="1 16">Multi-pass membrane protein</topology>
    </subcellularLocation>
</comment>
<keyword evidence="8 16" id="KW-0812">Transmembrane</keyword>
<comment type="caution">
    <text evidence="18">The sequence shown here is derived from an EMBL/GenBank/DDBJ whole genome shotgun (WGS) entry which is preliminary data.</text>
</comment>
<dbReference type="EC" id="2.3.1.20" evidence="5 16"/>
<gene>
    <name evidence="18" type="ORF">WICPIJ_005445</name>
</gene>
<dbReference type="EMBL" id="JAEUBG010003037">
    <property type="protein sequence ID" value="KAH3683598.1"/>
    <property type="molecule type" value="Genomic_DNA"/>
</dbReference>
<keyword evidence="14 16" id="KW-0012">Acyltransferase</keyword>
<dbReference type="CDD" id="cd07987">
    <property type="entry name" value="LPLAT_MGAT-like"/>
    <property type="match status" value="1"/>
</dbReference>
<evidence type="ECO:0000256" key="9">
    <source>
        <dbReference type="ARBA" id="ARBA00022798"/>
    </source>
</evidence>
<keyword evidence="10 16" id="KW-0256">Endoplasmic reticulum</keyword>
<feature type="region of interest" description="Disordered" evidence="17">
    <location>
        <begin position="1"/>
        <end position="26"/>
    </location>
</feature>
<proteinExistence type="inferred from homology"/>
<dbReference type="Pfam" id="PF03982">
    <property type="entry name" value="DAGAT"/>
    <property type="match status" value="2"/>
</dbReference>
<keyword evidence="9" id="KW-0319">Glycerol metabolism</keyword>
<keyword evidence="11 16" id="KW-1133">Transmembrane helix</keyword>
<comment type="pathway">
    <text evidence="3">Lipid metabolism.</text>
</comment>
<comment type="catalytic activity">
    <reaction evidence="15 16">
        <text>an acyl-CoA + a 1,2-diacyl-sn-glycerol = a triacyl-sn-glycerol + CoA</text>
        <dbReference type="Rhea" id="RHEA:10868"/>
        <dbReference type="ChEBI" id="CHEBI:17815"/>
        <dbReference type="ChEBI" id="CHEBI:57287"/>
        <dbReference type="ChEBI" id="CHEBI:58342"/>
        <dbReference type="ChEBI" id="CHEBI:64615"/>
        <dbReference type="EC" id="2.3.1.20"/>
    </reaction>
</comment>
<dbReference type="GO" id="GO:0019432">
    <property type="term" value="P:triglyceride biosynthetic process"/>
    <property type="evidence" value="ECO:0007669"/>
    <property type="project" value="UniProtKB-UniRule"/>
</dbReference>
<evidence type="ECO:0000256" key="6">
    <source>
        <dbReference type="ARBA" id="ARBA00022516"/>
    </source>
</evidence>
<organism evidence="18 19">
    <name type="scientific">Wickerhamomyces pijperi</name>
    <name type="common">Yeast</name>
    <name type="synonym">Pichia pijperi</name>
    <dbReference type="NCBI Taxonomy" id="599730"/>
    <lineage>
        <taxon>Eukaryota</taxon>
        <taxon>Fungi</taxon>
        <taxon>Dikarya</taxon>
        <taxon>Ascomycota</taxon>
        <taxon>Saccharomycotina</taxon>
        <taxon>Saccharomycetes</taxon>
        <taxon>Phaffomycetales</taxon>
        <taxon>Wickerhamomycetaceae</taxon>
        <taxon>Wickerhamomyces</taxon>
    </lineage>
</organism>
<comment type="function">
    <text evidence="16">Catalyzes the terminal and only committed step in triacylglycerol synthesis by using diacylglycerol and fatty acyl CoA as substrates.</text>
</comment>
<dbReference type="PANTHER" id="PTHR12317">
    <property type="entry name" value="DIACYLGLYCEROL O-ACYLTRANSFERASE"/>
    <property type="match status" value="1"/>
</dbReference>
<evidence type="ECO:0000256" key="11">
    <source>
        <dbReference type="ARBA" id="ARBA00022989"/>
    </source>
</evidence>
<evidence type="ECO:0000256" key="1">
    <source>
        <dbReference type="ARBA" id="ARBA00004477"/>
    </source>
</evidence>
<sequence>MPSIALKASETPSPSKSSATSNNTDLNQTLRQVKRRLSNPVLHGETPATLHTLRSNIDSENDSNEPRYSPLSIPISRRLQTAAVLWHTVSIPAFISFVLFLIGIPMFWIFLAIYIIYNIFDLTPSNGKVTRRYSNFFRDLQIWKYYCQYFPIRLHKTVDLVPTFSRPSTDKPQSNKSSYEELISWINPLNWIFGESNRLQKTGPTYIFGLHPHGVISLSGFGAVGTNGAEWSSVFPGVPVCLMTLLNQFYIPFYRDYLLALGITSSGKENALEILKQGFSLGIVVGGAQESLLAKPDSNDIVLNKRKGFIKLALETGNVGLVPCFCFGENDLYNILEPGENSFGQSFQLWLKRVSGFTIPFFHARGIFNYDFGLLPYRRDVNIVIGEPIIVPFLPSASSAEIDKYHNLYVAGLRKIFADNKGKFKNADGRDYKFNIVE</sequence>
<reference evidence="18" key="2">
    <citation type="submission" date="2021-01" db="EMBL/GenBank/DDBJ databases">
        <authorList>
            <person name="Schikora-Tamarit M.A."/>
        </authorList>
    </citation>
    <scope>NUCLEOTIDE SEQUENCE</scope>
    <source>
        <strain evidence="18">CBS2887</strain>
    </source>
</reference>
<keyword evidence="7" id="KW-0808">Transferase</keyword>
<evidence type="ECO:0000256" key="5">
    <source>
        <dbReference type="ARBA" id="ARBA00013244"/>
    </source>
</evidence>
<dbReference type="PANTHER" id="PTHR12317:SF0">
    <property type="entry name" value="ACYLTRANSFERASE"/>
    <property type="match status" value="1"/>
</dbReference>
<evidence type="ECO:0000256" key="17">
    <source>
        <dbReference type="SAM" id="MobiDB-lite"/>
    </source>
</evidence>
<evidence type="ECO:0000256" key="8">
    <source>
        <dbReference type="ARBA" id="ARBA00022692"/>
    </source>
</evidence>
<name>A0A9P8TL47_WICPI</name>
<protein>
    <recommendedName>
        <fullName evidence="5 16">Diacylglycerol O-acyltransferase</fullName>
        <ecNumber evidence="5 16">2.3.1.20</ecNumber>
    </recommendedName>
</protein>
<evidence type="ECO:0000313" key="18">
    <source>
        <dbReference type="EMBL" id="KAH3683598.1"/>
    </source>
</evidence>
<dbReference type="GO" id="GO:0004144">
    <property type="term" value="F:diacylglycerol O-acyltransferase activity"/>
    <property type="evidence" value="ECO:0007669"/>
    <property type="project" value="UniProtKB-UniRule"/>
</dbReference>
<evidence type="ECO:0000256" key="10">
    <source>
        <dbReference type="ARBA" id="ARBA00022824"/>
    </source>
</evidence>
<evidence type="ECO:0000256" key="15">
    <source>
        <dbReference type="ARBA" id="ARBA00048109"/>
    </source>
</evidence>
<comment type="similarity">
    <text evidence="4 16">Belongs to the diacylglycerol acyltransferase family.</text>
</comment>
<evidence type="ECO:0000256" key="12">
    <source>
        <dbReference type="ARBA" id="ARBA00023098"/>
    </source>
</evidence>
<dbReference type="AlphaFoldDB" id="A0A9P8TL47"/>
<feature type="compositionally biased region" description="Polar residues" evidence="17">
    <location>
        <begin position="10"/>
        <end position="26"/>
    </location>
</feature>
<evidence type="ECO:0000256" key="4">
    <source>
        <dbReference type="ARBA" id="ARBA00005420"/>
    </source>
</evidence>
<feature type="transmembrane region" description="Helical" evidence="16">
    <location>
        <begin position="84"/>
        <end position="117"/>
    </location>
</feature>
<dbReference type="Proteomes" id="UP000774326">
    <property type="component" value="Unassembled WGS sequence"/>
</dbReference>
<dbReference type="GO" id="GO:0006071">
    <property type="term" value="P:glycerol metabolic process"/>
    <property type="evidence" value="ECO:0007669"/>
    <property type="project" value="UniProtKB-UniRule"/>
</dbReference>
<comment type="pathway">
    <text evidence="2 16">Glycerolipid metabolism; triacylglycerol biosynthesis.</text>
</comment>
<dbReference type="GO" id="GO:0005789">
    <property type="term" value="C:endoplasmic reticulum membrane"/>
    <property type="evidence" value="ECO:0007669"/>
    <property type="project" value="UniProtKB-SubCell"/>
</dbReference>
<evidence type="ECO:0000256" key="7">
    <source>
        <dbReference type="ARBA" id="ARBA00022679"/>
    </source>
</evidence>
<comment type="caution">
    <text evidence="16">Lacks conserved residue(s) required for the propagation of feature annotation.</text>
</comment>
<evidence type="ECO:0000256" key="2">
    <source>
        <dbReference type="ARBA" id="ARBA00004771"/>
    </source>
</evidence>
<evidence type="ECO:0000256" key="14">
    <source>
        <dbReference type="ARBA" id="ARBA00023315"/>
    </source>
</evidence>
<dbReference type="InterPro" id="IPR007130">
    <property type="entry name" value="DAGAT"/>
</dbReference>
<evidence type="ECO:0000256" key="16">
    <source>
        <dbReference type="RuleBase" id="RU367023"/>
    </source>
</evidence>
<keyword evidence="12 16" id="KW-0443">Lipid metabolism</keyword>
<dbReference type="OrthoDB" id="264532at2759"/>
<keyword evidence="13 16" id="KW-0472">Membrane</keyword>
<accession>A0A9P8TL47</accession>
<keyword evidence="19" id="KW-1185">Reference proteome</keyword>
<evidence type="ECO:0000313" key="19">
    <source>
        <dbReference type="Proteomes" id="UP000774326"/>
    </source>
</evidence>
<reference evidence="18" key="1">
    <citation type="journal article" date="2021" name="Open Biol.">
        <title>Shared evolutionary footprints suggest mitochondrial oxidative damage underlies multiple complex I losses in fungi.</title>
        <authorList>
            <person name="Schikora-Tamarit M.A."/>
            <person name="Marcet-Houben M."/>
            <person name="Nosek J."/>
            <person name="Gabaldon T."/>
        </authorList>
    </citation>
    <scope>NUCLEOTIDE SEQUENCE</scope>
    <source>
        <strain evidence="18">CBS2887</strain>
    </source>
</reference>